<accession>K2R9H7</accession>
<evidence type="ECO:0000313" key="2">
    <source>
        <dbReference type="EMBL" id="EKF84979.1"/>
    </source>
</evidence>
<proteinExistence type="predicted"/>
<keyword evidence="3" id="KW-1185">Reference proteome</keyword>
<keyword evidence="1" id="KW-0812">Transmembrane</keyword>
<protein>
    <submittedName>
        <fullName evidence="2">Uncharacterized protein</fullName>
    </submittedName>
</protein>
<dbReference type="Proteomes" id="UP000007360">
    <property type="component" value="Unassembled WGS sequence"/>
</dbReference>
<organism evidence="2 3">
    <name type="scientific">Methanobacterium formicicum (strain DSM 3637 / PP1)</name>
    <dbReference type="NCBI Taxonomy" id="1204725"/>
    <lineage>
        <taxon>Archaea</taxon>
        <taxon>Methanobacteriati</taxon>
        <taxon>Methanobacteriota</taxon>
        <taxon>Methanomada group</taxon>
        <taxon>Methanobacteria</taxon>
        <taxon>Methanobacteriales</taxon>
        <taxon>Methanobacteriaceae</taxon>
        <taxon>Methanobacterium</taxon>
    </lineage>
</organism>
<dbReference type="AlphaFoldDB" id="K2R9H7"/>
<evidence type="ECO:0000313" key="3">
    <source>
        <dbReference type="Proteomes" id="UP000007360"/>
    </source>
</evidence>
<name>K2R9H7_METFP</name>
<feature type="transmembrane region" description="Helical" evidence="1">
    <location>
        <begin position="79"/>
        <end position="98"/>
    </location>
</feature>
<evidence type="ECO:0000256" key="1">
    <source>
        <dbReference type="SAM" id="Phobius"/>
    </source>
</evidence>
<reference evidence="2 3" key="1">
    <citation type="journal article" date="2012" name="J. Bacteriol.">
        <title>Draft genome sequence of Methanobacterium formicicum DSM 3637, an archaebacterium isolated from the methane producer amoeba Pelomyxa palustris.</title>
        <authorList>
            <person name="Gutierrez G."/>
        </authorList>
    </citation>
    <scope>NUCLEOTIDE SEQUENCE [LARGE SCALE GENOMIC DNA]</scope>
    <source>
        <strain evidence="3">DSM 3637 / PP1</strain>
    </source>
</reference>
<feature type="transmembrane region" description="Helical" evidence="1">
    <location>
        <begin position="12"/>
        <end position="33"/>
    </location>
</feature>
<sequence length="100" mass="11746">MILTGIEDNLHYGIFILVGILSFVVAFLVRPAFDKHYRSFQIEKIADYTYFIAGFLMLIGLFGYLYYSKNIDQQFYEAFSFLITMYIGFFLLVFQAFLKA</sequence>
<gene>
    <name evidence="2" type="ORF">A994_11297</name>
</gene>
<dbReference type="EMBL" id="AMPO01000011">
    <property type="protein sequence ID" value="EKF84979.1"/>
    <property type="molecule type" value="Genomic_DNA"/>
</dbReference>
<keyword evidence="1" id="KW-1133">Transmembrane helix</keyword>
<dbReference type="RefSeq" id="WP_004031739.1">
    <property type="nucleotide sequence ID" value="NZ_AMPO01000011.1"/>
</dbReference>
<feature type="transmembrane region" description="Helical" evidence="1">
    <location>
        <begin position="45"/>
        <end position="67"/>
    </location>
</feature>
<comment type="caution">
    <text evidence="2">The sequence shown here is derived from an EMBL/GenBank/DDBJ whole genome shotgun (WGS) entry which is preliminary data.</text>
</comment>
<keyword evidence="1" id="KW-0472">Membrane</keyword>